<feature type="compositionally biased region" description="Basic and acidic residues" evidence="1">
    <location>
        <begin position="34"/>
        <end position="52"/>
    </location>
</feature>
<evidence type="ECO:0000313" key="2">
    <source>
        <dbReference type="EMBL" id="KIJ30390.1"/>
    </source>
</evidence>
<reference evidence="2 3" key="1">
    <citation type="submission" date="2014-06" db="EMBL/GenBank/DDBJ databases">
        <title>Evolutionary Origins and Diversification of the Mycorrhizal Mutualists.</title>
        <authorList>
            <consortium name="DOE Joint Genome Institute"/>
            <consortium name="Mycorrhizal Genomics Consortium"/>
            <person name="Kohler A."/>
            <person name="Kuo A."/>
            <person name="Nagy L.G."/>
            <person name="Floudas D."/>
            <person name="Copeland A."/>
            <person name="Barry K.W."/>
            <person name="Cichocki N."/>
            <person name="Veneault-Fourrey C."/>
            <person name="LaButti K."/>
            <person name="Lindquist E.A."/>
            <person name="Lipzen A."/>
            <person name="Lundell T."/>
            <person name="Morin E."/>
            <person name="Murat C."/>
            <person name="Riley R."/>
            <person name="Ohm R."/>
            <person name="Sun H."/>
            <person name="Tunlid A."/>
            <person name="Henrissat B."/>
            <person name="Grigoriev I.V."/>
            <person name="Hibbett D.S."/>
            <person name="Martin F."/>
        </authorList>
    </citation>
    <scope>NUCLEOTIDE SEQUENCE [LARGE SCALE GENOMIC DNA]</scope>
    <source>
        <strain evidence="2 3">SS14</strain>
    </source>
</reference>
<keyword evidence="3" id="KW-1185">Reference proteome</keyword>
<dbReference type="EMBL" id="KN837263">
    <property type="protein sequence ID" value="KIJ30390.1"/>
    <property type="molecule type" value="Genomic_DNA"/>
</dbReference>
<accession>A0A0C9UZ55</accession>
<sequence length="108" mass="11144">MGSSVGSGSSGSGSGSGILGQQGEGGAAGSELYPSRDDFERNFDDLLDRDSSNDDGGTYLSDKYENKVDYAGQDGDAEDGDEGEGEEDPLASGIYLAYSVSNLKGLQR</sequence>
<name>A0A0C9UZ55_SPHS4</name>
<dbReference type="AlphaFoldDB" id="A0A0C9UZ55"/>
<gene>
    <name evidence="2" type="ORF">M422DRAFT_268150</name>
</gene>
<dbReference type="Proteomes" id="UP000054279">
    <property type="component" value="Unassembled WGS sequence"/>
</dbReference>
<proteinExistence type="predicted"/>
<dbReference type="HOGENOM" id="CLU_2198665_0_0_1"/>
<protein>
    <submittedName>
        <fullName evidence="2">Uncharacterized protein</fullName>
    </submittedName>
</protein>
<feature type="compositionally biased region" description="Acidic residues" evidence="1">
    <location>
        <begin position="75"/>
        <end position="89"/>
    </location>
</feature>
<evidence type="ECO:0000256" key="1">
    <source>
        <dbReference type="SAM" id="MobiDB-lite"/>
    </source>
</evidence>
<evidence type="ECO:0000313" key="3">
    <source>
        <dbReference type="Proteomes" id="UP000054279"/>
    </source>
</evidence>
<organism evidence="2 3">
    <name type="scientific">Sphaerobolus stellatus (strain SS14)</name>
    <dbReference type="NCBI Taxonomy" id="990650"/>
    <lineage>
        <taxon>Eukaryota</taxon>
        <taxon>Fungi</taxon>
        <taxon>Dikarya</taxon>
        <taxon>Basidiomycota</taxon>
        <taxon>Agaricomycotina</taxon>
        <taxon>Agaricomycetes</taxon>
        <taxon>Phallomycetidae</taxon>
        <taxon>Geastrales</taxon>
        <taxon>Sphaerobolaceae</taxon>
        <taxon>Sphaerobolus</taxon>
    </lineage>
</organism>
<feature type="region of interest" description="Disordered" evidence="1">
    <location>
        <begin position="1"/>
        <end position="91"/>
    </location>
</feature>
<feature type="compositionally biased region" description="Gly residues" evidence="1">
    <location>
        <begin position="8"/>
        <end position="28"/>
    </location>
</feature>